<protein>
    <submittedName>
        <fullName evidence="1">13659_t:CDS:1</fullName>
    </submittedName>
</protein>
<name>A0A9N9NSP7_9GLOM</name>
<keyword evidence="2" id="KW-1185">Reference proteome</keyword>
<dbReference type="AlphaFoldDB" id="A0A9N9NSP7"/>
<feature type="non-terminal residue" evidence="1">
    <location>
        <position position="266"/>
    </location>
</feature>
<evidence type="ECO:0000313" key="2">
    <source>
        <dbReference type="Proteomes" id="UP000789570"/>
    </source>
</evidence>
<dbReference type="EMBL" id="CAJVPQ010025807">
    <property type="protein sequence ID" value="CAG8767417.1"/>
    <property type="molecule type" value="Genomic_DNA"/>
</dbReference>
<sequence>EHFRIALFDTGFIPKYLDNLLSPQKITPHIDWGNILFHTMSVQSVEINELKPGCWKSIEDICTIISFGITRQTVRRDFLLPSWTSIGDVERAGLIFLIIPTETHSNDEFIIFIPFMLMKILNKMLLSTAYLLIPDELLLIPTKDRPWRWQDFESLHGYYQRALIKSLINVKNARILALEKSISTLQCLSVTKKEDDVYNIIYQIDKKKSYLSSKKQMKWCLSDIFRGAKGDATLLQRQVELRDVGVFIEKEKFLVKTTDIAQFSKL</sequence>
<reference evidence="1" key="1">
    <citation type="submission" date="2021-06" db="EMBL/GenBank/DDBJ databases">
        <authorList>
            <person name="Kallberg Y."/>
            <person name="Tangrot J."/>
            <person name="Rosling A."/>
        </authorList>
    </citation>
    <scope>NUCLEOTIDE SEQUENCE</scope>
    <source>
        <strain evidence="1">UK204</strain>
    </source>
</reference>
<accession>A0A9N9NSP7</accession>
<feature type="non-terminal residue" evidence="1">
    <location>
        <position position="1"/>
    </location>
</feature>
<organism evidence="1 2">
    <name type="scientific">Funneliformis caledonium</name>
    <dbReference type="NCBI Taxonomy" id="1117310"/>
    <lineage>
        <taxon>Eukaryota</taxon>
        <taxon>Fungi</taxon>
        <taxon>Fungi incertae sedis</taxon>
        <taxon>Mucoromycota</taxon>
        <taxon>Glomeromycotina</taxon>
        <taxon>Glomeromycetes</taxon>
        <taxon>Glomerales</taxon>
        <taxon>Glomeraceae</taxon>
        <taxon>Funneliformis</taxon>
    </lineage>
</organism>
<dbReference type="OrthoDB" id="2430828at2759"/>
<gene>
    <name evidence="1" type="ORF">FCALED_LOCUS17307</name>
</gene>
<dbReference type="Proteomes" id="UP000789570">
    <property type="component" value="Unassembled WGS sequence"/>
</dbReference>
<proteinExistence type="predicted"/>
<comment type="caution">
    <text evidence="1">The sequence shown here is derived from an EMBL/GenBank/DDBJ whole genome shotgun (WGS) entry which is preliminary data.</text>
</comment>
<evidence type="ECO:0000313" key="1">
    <source>
        <dbReference type="EMBL" id="CAG8767417.1"/>
    </source>
</evidence>